<accession>C5BIF0</accession>
<gene>
    <name evidence="3" type="ordered locus">TERTU_4333</name>
</gene>
<dbReference type="HOGENOM" id="CLU_074051_0_0_6"/>
<keyword evidence="1" id="KW-1133">Transmembrane helix</keyword>
<feature type="transmembrane region" description="Helical" evidence="1">
    <location>
        <begin position="232"/>
        <end position="251"/>
    </location>
</feature>
<proteinExistence type="predicted"/>
<dbReference type="Proteomes" id="UP000009080">
    <property type="component" value="Chromosome"/>
</dbReference>
<protein>
    <submittedName>
        <fullName evidence="3">PEP-CTERM exosortase interaction domain protein</fullName>
    </submittedName>
</protein>
<dbReference type="eggNOG" id="ENOG5032YWX">
    <property type="taxonomic scope" value="Bacteria"/>
</dbReference>
<evidence type="ECO:0000313" key="4">
    <source>
        <dbReference type="Proteomes" id="UP000009080"/>
    </source>
</evidence>
<organism evidence="3 4">
    <name type="scientific">Teredinibacter turnerae (strain ATCC 39867 / T7901)</name>
    <dbReference type="NCBI Taxonomy" id="377629"/>
    <lineage>
        <taxon>Bacteria</taxon>
        <taxon>Pseudomonadati</taxon>
        <taxon>Pseudomonadota</taxon>
        <taxon>Gammaproteobacteria</taxon>
        <taxon>Cellvibrionales</taxon>
        <taxon>Cellvibrionaceae</taxon>
        <taxon>Teredinibacter</taxon>
    </lineage>
</organism>
<keyword evidence="2" id="KW-0732">Signal</keyword>
<name>C5BIF0_TERTT</name>
<dbReference type="InterPro" id="IPR049672">
    <property type="entry name" value="Xrt_dep_XDP1"/>
</dbReference>
<dbReference type="RefSeq" id="WP_015818139.1">
    <property type="nucleotide sequence ID" value="NC_012997.1"/>
</dbReference>
<evidence type="ECO:0000313" key="3">
    <source>
        <dbReference type="EMBL" id="ACR12027.1"/>
    </source>
</evidence>
<dbReference type="STRING" id="377629.TERTU_4333"/>
<keyword evidence="1" id="KW-0472">Membrane</keyword>
<dbReference type="AlphaFoldDB" id="C5BIF0"/>
<keyword evidence="4" id="KW-1185">Reference proteome</keyword>
<sequence length="257" mass="27807">MASRNHKSFIFSLFCSAFMAVNASAVSIDLDLSNPTSSYGNSVYNYTAGDVNLSVSGFSYDRRGEIESDTVGNYGAGLGVEDGWSPEHAIDNGFNLSTFRFDYDMLLLSFDQAVSLDSITAGWRGTMLNLFQPSSRNSEASVLAYGGAGTPDNFVGSEWSDLLNDEWAGIGNYRIDNLNSPEAVNAGGMMSRYWLVGAYNPTLNLDNEAGTHFSAANDFWKLDSISVTVNPVPLPGSLLLFGTALVIFGSMRRKQAK</sequence>
<dbReference type="NCBIfam" id="NF041927">
    <property type="entry name" value="Xrt_dep_XDP1"/>
    <property type="match status" value="1"/>
</dbReference>
<feature type="signal peptide" evidence="2">
    <location>
        <begin position="1"/>
        <end position="25"/>
    </location>
</feature>
<dbReference type="EMBL" id="CP001614">
    <property type="protein sequence ID" value="ACR12027.1"/>
    <property type="molecule type" value="Genomic_DNA"/>
</dbReference>
<evidence type="ECO:0000256" key="2">
    <source>
        <dbReference type="SAM" id="SignalP"/>
    </source>
</evidence>
<evidence type="ECO:0000256" key="1">
    <source>
        <dbReference type="SAM" id="Phobius"/>
    </source>
</evidence>
<dbReference type="KEGG" id="ttu:TERTU_4333"/>
<feature type="chain" id="PRO_5002946951" evidence="2">
    <location>
        <begin position="26"/>
        <end position="257"/>
    </location>
</feature>
<keyword evidence="1" id="KW-0812">Transmembrane</keyword>
<dbReference type="OrthoDB" id="6117416at2"/>
<reference evidence="3 4" key="1">
    <citation type="journal article" date="2009" name="PLoS ONE">
        <title>The complete genome of Teredinibacter turnerae T7901: an intracellular endosymbiont of marine wood-boring bivalves (shipworms).</title>
        <authorList>
            <person name="Yang J.C."/>
            <person name="Madupu R."/>
            <person name="Durkin A.S."/>
            <person name="Ekborg N.A."/>
            <person name="Pedamallu C.S."/>
            <person name="Hostetler J.B."/>
            <person name="Radune D."/>
            <person name="Toms B.S."/>
            <person name="Henrissat B."/>
            <person name="Coutinho P.M."/>
            <person name="Schwarz S."/>
            <person name="Field L."/>
            <person name="Trindade-Silva A.E."/>
            <person name="Soares C.A.G."/>
            <person name="Elshahawi S."/>
            <person name="Hanora A."/>
            <person name="Schmidt E.W."/>
            <person name="Haygood M.G."/>
            <person name="Posfai J."/>
            <person name="Benner J."/>
            <person name="Madinger C."/>
            <person name="Nove J."/>
            <person name="Anton B."/>
            <person name="Chaudhary K."/>
            <person name="Foster J."/>
            <person name="Holman A."/>
            <person name="Kumar S."/>
            <person name="Lessard P.A."/>
            <person name="Luyten Y.A."/>
            <person name="Slatko B."/>
            <person name="Wood N."/>
            <person name="Wu B."/>
            <person name="Teplitski M."/>
            <person name="Mougous J.D."/>
            <person name="Ward N."/>
            <person name="Eisen J.A."/>
            <person name="Badger J.H."/>
            <person name="Distel D.L."/>
        </authorList>
    </citation>
    <scope>NUCLEOTIDE SEQUENCE [LARGE SCALE GENOMIC DNA]</scope>
    <source>
        <strain evidence="4">ATCC 39867 / T7901</strain>
    </source>
</reference>